<organism evidence="8 9">
    <name type="scientific">Fischerella major NIES-592</name>
    <dbReference type="NCBI Taxonomy" id="210994"/>
    <lineage>
        <taxon>Bacteria</taxon>
        <taxon>Bacillati</taxon>
        <taxon>Cyanobacteriota</taxon>
        <taxon>Cyanophyceae</taxon>
        <taxon>Nostocales</taxon>
        <taxon>Hapalosiphonaceae</taxon>
        <taxon>Fischerella</taxon>
    </lineage>
</organism>
<comment type="caution">
    <text evidence="8">The sequence shown here is derived from an EMBL/GenBank/DDBJ whole genome shotgun (WGS) entry which is preliminary data.</text>
</comment>
<keyword evidence="9" id="KW-1185">Reference proteome</keyword>
<feature type="active site" description="Nucleophile" evidence="6">
    <location>
        <position position="145"/>
    </location>
</feature>
<evidence type="ECO:0000256" key="6">
    <source>
        <dbReference type="PROSITE-ProRule" id="PRU01373"/>
    </source>
</evidence>
<evidence type="ECO:0000313" key="9">
    <source>
        <dbReference type="Proteomes" id="UP000186391"/>
    </source>
</evidence>
<dbReference type="GO" id="GO:0005576">
    <property type="term" value="C:extracellular region"/>
    <property type="evidence" value="ECO:0007669"/>
    <property type="project" value="TreeGrafter"/>
</dbReference>
<feature type="domain" description="L,D-TPase catalytic" evidence="7">
    <location>
        <begin position="56"/>
        <end position="169"/>
    </location>
</feature>
<name>A0A1U7H2K9_9CYAN</name>
<comment type="pathway">
    <text evidence="1 6">Cell wall biogenesis; peptidoglycan biosynthesis.</text>
</comment>
<keyword evidence="5 6" id="KW-0961">Cell wall biogenesis/degradation</keyword>
<dbReference type="Proteomes" id="UP000186391">
    <property type="component" value="Unassembled WGS sequence"/>
</dbReference>
<evidence type="ECO:0000256" key="5">
    <source>
        <dbReference type="ARBA" id="ARBA00023316"/>
    </source>
</evidence>
<dbReference type="SUPFAM" id="SSF141523">
    <property type="entry name" value="L,D-transpeptidase catalytic domain-like"/>
    <property type="match status" value="1"/>
</dbReference>
<proteinExistence type="predicted"/>
<dbReference type="GO" id="GO:0071555">
    <property type="term" value="P:cell wall organization"/>
    <property type="evidence" value="ECO:0007669"/>
    <property type="project" value="UniProtKB-UniRule"/>
</dbReference>
<keyword evidence="2" id="KW-0808">Transferase</keyword>
<evidence type="ECO:0000313" key="8">
    <source>
        <dbReference type="EMBL" id="OKH15379.1"/>
    </source>
</evidence>
<dbReference type="GO" id="GO:0008360">
    <property type="term" value="P:regulation of cell shape"/>
    <property type="evidence" value="ECO:0007669"/>
    <property type="project" value="UniProtKB-UniRule"/>
</dbReference>
<dbReference type="OrthoDB" id="463216at2"/>
<protein>
    <recommendedName>
        <fullName evidence="7">L,D-TPase catalytic domain-containing protein</fullName>
    </recommendedName>
</protein>
<dbReference type="InterPro" id="IPR005490">
    <property type="entry name" value="LD_TPept_cat_dom"/>
</dbReference>
<dbReference type="InterPro" id="IPR038063">
    <property type="entry name" value="Transpep_catalytic_dom"/>
</dbReference>
<gene>
    <name evidence="8" type="ORF">NIES592_04575</name>
</gene>
<keyword evidence="4 6" id="KW-0573">Peptidoglycan synthesis</keyword>
<evidence type="ECO:0000256" key="1">
    <source>
        <dbReference type="ARBA" id="ARBA00004752"/>
    </source>
</evidence>
<sequence length="170" mass="19483">MEKPSSSSWVRSLKVLFVGAAFALSVFSTPSQGVLKHPKRNTIRQAVSNLKQSQRRWIQIDLSEQRLIAWEGRKPVYKVVVSTGKKSTPTRTGVFQIQTKLRKTRMRGRGYNVPNVPYTMYYKGGYAIHGAYWHRRFGTPVSHGCVNLPPKHARWLYRWASIGTPVVVQR</sequence>
<dbReference type="GO" id="GO:0018104">
    <property type="term" value="P:peptidoglycan-protein cross-linking"/>
    <property type="evidence" value="ECO:0007669"/>
    <property type="project" value="TreeGrafter"/>
</dbReference>
<dbReference type="PANTHER" id="PTHR30582:SF2">
    <property type="entry name" value="L,D-TRANSPEPTIDASE YCIB-RELATED"/>
    <property type="match status" value="1"/>
</dbReference>
<accession>A0A1U7H2K9</accession>
<dbReference type="PROSITE" id="PS52029">
    <property type="entry name" value="LD_TPASE"/>
    <property type="match status" value="1"/>
</dbReference>
<keyword evidence="3 6" id="KW-0133">Cell shape</keyword>
<evidence type="ECO:0000256" key="2">
    <source>
        <dbReference type="ARBA" id="ARBA00022679"/>
    </source>
</evidence>
<dbReference type="Pfam" id="PF03734">
    <property type="entry name" value="YkuD"/>
    <property type="match status" value="1"/>
</dbReference>
<dbReference type="RefSeq" id="WP_062242864.1">
    <property type="nucleotide sequence ID" value="NZ_MRCA01000002.1"/>
</dbReference>
<dbReference type="PANTHER" id="PTHR30582">
    <property type="entry name" value="L,D-TRANSPEPTIDASE"/>
    <property type="match status" value="1"/>
</dbReference>
<reference evidence="8 9" key="1">
    <citation type="submission" date="2016-11" db="EMBL/GenBank/DDBJ databases">
        <title>Draft Genome Sequences of Nine Cyanobacterial Strains from Diverse Habitats.</title>
        <authorList>
            <person name="Zhu T."/>
            <person name="Hou S."/>
            <person name="Lu X."/>
            <person name="Hess W.R."/>
        </authorList>
    </citation>
    <scope>NUCLEOTIDE SEQUENCE [LARGE SCALE GENOMIC DNA]</scope>
    <source>
        <strain evidence="8 9">NIES-592</strain>
    </source>
</reference>
<dbReference type="AlphaFoldDB" id="A0A1U7H2K9"/>
<evidence type="ECO:0000256" key="3">
    <source>
        <dbReference type="ARBA" id="ARBA00022960"/>
    </source>
</evidence>
<dbReference type="GO" id="GO:0016740">
    <property type="term" value="F:transferase activity"/>
    <property type="evidence" value="ECO:0007669"/>
    <property type="project" value="UniProtKB-KW"/>
</dbReference>
<evidence type="ECO:0000259" key="7">
    <source>
        <dbReference type="PROSITE" id="PS52029"/>
    </source>
</evidence>
<dbReference type="InterPro" id="IPR050979">
    <property type="entry name" value="LD-transpeptidase"/>
</dbReference>
<evidence type="ECO:0000256" key="4">
    <source>
        <dbReference type="ARBA" id="ARBA00022984"/>
    </source>
</evidence>
<feature type="active site" description="Proton donor/acceptor" evidence="6">
    <location>
        <position position="129"/>
    </location>
</feature>
<dbReference type="EMBL" id="MRCA01000002">
    <property type="protein sequence ID" value="OKH15379.1"/>
    <property type="molecule type" value="Genomic_DNA"/>
</dbReference>
<dbReference type="GO" id="GO:0071972">
    <property type="term" value="F:peptidoglycan L,D-transpeptidase activity"/>
    <property type="evidence" value="ECO:0007669"/>
    <property type="project" value="TreeGrafter"/>
</dbReference>
<dbReference type="UniPathway" id="UPA00219"/>
<dbReference type="CDD" id="cd16913">
    <property type="entry name" value="YkuD_like"/>
    <property type="match status" value="1"/>
</dbReference>
<dbReference type="Gene3D" id="2.40.440.10">
    <property type="entry name" value="L,D-transpeptidase catalytic domain-like"/>
    <property type="match status" value="1"/>
</dbReference>